<organism evidence="9 10">
    <name type="scientific">Dyella flagellata</name>
    <dbReference type="NCBI Taxonomy" id="1867833"/>
    <lineage>
        <taxon>Bacteria</taxon>
        <taxon>Pseudomonadati</taxon>
        <taxon>Pseudomonadota</taxon>
        <taxon>Gammaproteobacteria</taxon>
        <taxon>Lysobacterales</taxon>
        <taxon>Rhodanobacteraceae</taxon>
        <taxon>Dyella</taxon>
    </lineage>
</organism>
<dbReference type="InterPro" id="IPR002938">
    <property type="entry name" value="FAD-bd"/>
</dbReference>
<evidence type="ECO:0000256" key="7">
    <source>
        <dbReference type="ARBA" id="ARBA00023033"/>
    </source>
</evidence>
<evidence type="ECO:0000256" key="6">
    <source>
        <dbReference type="ARBA" id="ARBA00023002"/>
    </source>
</evidence>
<dbReference type="InterPro" id="IPR010971">
    <property type="entry name" value="UbiH/COQ6"/>
</dbReference>
<dbReference type="Proteomes" id="UP001156627">
    <property type="component" value="Unassembled WGS sequence"/>
</dbReference>
<evidence type="ECO:0000256" key="4">
    <source>
        <dbReference type="ARBA" id="ARBA00022630"/>
    </source>
</evidence>
<dbReference type="InterPro" id="IPR036188">
    <property type="entry name" value="FAD/NAD-bd_sf"/>
</dbReference>
<evidence type="ECO:0000256" key="2">
    <source>
        <dbReference type="ARBA" id="ARBA00004749"/>
    </source>
</evidence>
<dbReference type="NCBIfam" id="TIGR01988">
    <property type="entry name" value="Ubi-OHases"/>
    <property type="match status" value="1"/>
</dbReference>
<reference evidence="10" key="1">
    <citation type="journal article" date="2019" name="Int. J. Syst. Evol. Microbiol.">
        <title>The Global Catalogue of Microorganisms (GCM) 10K type strain sequencing project: providing services to taxonomists for standard genome sequencing and annotation.</title>
        <authorList>
            <consortium name="The Broad Institute Genomics Platform"/>
            <consortium name="The Broad Institute Genome Sequencing Center for Infectious Disease"/>
            <person name="Wu L."/>
            <person name="Ma J."/>
        </authorList>
    </citation>
    <scope>NUCLEOTIDE SEQUENCE [LARGE SCALE GENOMIC DNA]</scope>
    <source>
        <strain evidence="10">NBRC 111981</strain>
    </source>
</reference>
<dbReference type="Pfam" id="PF01494">
    <property type="entry name" value="FAD_binding_3"/>
    <property type="match status" value="1"/>
</dbReference>
<proteinExistence type="inferred from homology"/>
<protein>
    <submittedName>
        <fullName evidence="9">2-octaprenyl-6-methoxyphenyl hydroxylase</fullName>
    </submittedName>
</protein>
<keyword evidence="10" id="KW-1185">Reference proteome</keyword>
<dbReference type="EMBL" id="BSOA01000052">
    <property type="protein sequence ID" value="GLQ90850.1"/>
    <property type="molecule type" value="Genomic_DNA"/>
</dbReference>
<dbReference type="Gene3D" id="3.50.50.60">
    <property type="entry name" value="FAD/NAD(P)-binding domain"/>
    <property type="match status" value="2"/>
</dbReference>
<keyword evidence="4" id="KW-0285">Flavoprotein</keyword>
<evidence type="ECO:0000256" key="1">
    <source>
        <dbReference type="ARBA" id="ARBA00001974"/>
    </source>
</evidence>
<comment type="pathway">
    <text evidence="2">Cofactor biosynthesis; ubiquinone biosynthesis.</text>
</comment>
<dbReference type="InterPro" id="IPR051205">
    <property type="entry name" value="UbiH/COQ6_monooxygenase"/>
</dbReference>
<comment type="caution">
    <text evidence="9">The sequence shown here is derived from an EMBL/GenBank/DDBJ whole genome shotgun (WGS) entry which is preliminary data.</text>
</comment>
<gene>
    <name evidence="9" type="primary">ubiH</name>
    <name evidence="9" type="ORF">GCM10007898_44260</name>
</gene>
<sequence>MDQSNPYTAYHPRMTISPPFAPEGNVLVVGGGLVGASLAIALDAAGCHVTLVEAAAPRADAQPSYDERNLALARATVNGLTAIGVWPLAAAQATPIQHIHVSRAGEFGSARLDAARHGVDALGWTLPARELGAALLRRLDACQRLVRLAPASLTGLAKCADGWRAQIKTPDGAQHIDAALLVGADGTESFVRAQLGIQADVHDYQQTLFVCTVTPERDPANRAWERFSDEGPIAMLPLAERRCGLVLTVDSEMAGAVTDLNDADFIALAQRRFGWRLGRLNRPGKRHPYAIKRVAARGLIAPRAVLVGNAAQTVHPIGAQGFNLGLRDALTLAELVAAAADPGSPDLLERYAARRAPDREGTMAMSHDLVRFACMPEPWLAPFRSLALLAYDRVPPLQQALARRGMGFRGEPPRAVLERLP</sequence>
<dbReference type="NCBIfam" id="NF004356">
    <property type="entry name" value="PRK05732.1"/>
    <property type="match status" value="1"/>
</dbReference>
<dbReference type="PRINTS" id="PR00420">
    <property type="entry name" value="RNGMNOXGNASE"/>
</dbReference>
<evidence type="ECO:0000313" key="10">
    <source>
        <dbReference type="Proteomes" id="UP001156627"/>
    </source>
</evidence>
<dbReference type="PANTHER" id="PTHR43876:SF8">
    <property type="entry name" value="2-OCTAPRENYL-6-METHOXYPHENOL HYDROXYLASE"/>
    <property type="match status" value="1"/>
</dbReference>
<evidence type="ECO:0000256" key="3">
    <source>
        <dbReference type="ARBA" id="ARBA00005349"/>
    </source>
</evidence>
<evidence type="ECO:0000259" key="8">
    <source>
        <dbReference type="Pfam" id="PF01494"/>
    </source>
</evidence>
<feature type="domain" description="FAD-binding" evidence="8">
    <location>
        <begin position="25"/>
        <end position="359"/>
    </location>
</feature>
<keyword evidence="6" id="KW-0560">Oxidoreductase</keyword>
<name>A0ABQ5XGL9_9GAMM</name>
<keyword evidence="7" id="KW-0503">Monooxygenase</keyword>
<evidence type="ECO:0000256" key="5">
    <source>
        <dbReference type="ARBA" id="ARBA00022827"/>
    </source>
</evidence>
<comment type="similarity">
    <text evidence="3">Belongs to the UbiH/COQ6 family.</text>
</comment>
<dbReference type="SUPFAM" id="SSF51905">
    <property type="entry name" value="FAD/NAD(P)-binding domain"/>
    <property type="match status" value="1"/>
</dbReference>
<accession>A0ABQ5XGL9</accession>
<comment type="cofactor">
    <cofactor evidence="1">
        <name>FAD</name>
        <dbReference type="ChEBI" id="CHEBI:57692"/>
    </cofactor>
</comment>
<evidence type="ECO:0000313" key="9">
    <source>
        <dbReference type="EMBL" id="GLQ90850.1"/>
    </source>
</evidence>
<keyword evidence="5" id="KW-0274">FAD</keyword>
<dbReference type="PANTHER" id="PTHR43876">
    <property type="entry name" value="UBIQUINONE BIOSYNTHESIS MONOOXYGENASE COQ6, MITOCHONDRIAL"/>
    <property type="match status" value="1"/>
</dbReference>